<gene>
    <name evidence="1" type="ORF">TorRG33x02_341190</name>
</gene>
<sequence>LCYVTWGGGKGISLSISKVEKSPRLLRNKFVHIQGGKEPKIVLEDARGYLYEFRRALNLEVNSETQTRSHPVNWERPAAGKLKLNVDVACFKNLDFMGVGGIIQDHPGAVSAGLRQQDFWYF</sequence>
<comment type="caution">
    <text evidence="1">The sequence shown here is derived from an EMBL/GenBank/DDBJ whole genome shotgun (WGS) entry which is preliminary data.</text>
</comment>
<accession>A0A2P5AU69</accession>
<reference evidence="2" key="1">
    <citation type="submission" date="2016-06" db="EMBL/GenBank/DDBJ databases">
        <title>Parallel loss of symbiosis genes in relatives of nitrogen-fixing non-legume Parasponia.</title>
        <authorList>
            <person name="Van Velzen R."/>
            <person name="Holmer R."/>
            <person name="Bu F."/>
            <person name="Rutten L."/>
            <person name="Van Zeijl A."/>
            <person name="Liu W."/>
            <person name="Santuari L."/>
            <person name="Cao Q."/>
            <person name="Sharma T."/>
            <person name="Shen D."/>
            <person name="Roswanjaya Y."/>
            <person name="Wardhani T."/>
            <person name="Kalhor M.S."/>
            <person name="Jansen J."/>
            <person name="Van den Hoogen J."/>
            <person name="Gungor B."/>
            <person name="Hartog M."/>
            <person name="Hontelez J."/>
            <person name="Verver J."/>
            <person name="Yang W.-C."/>
            <person name="Schijlen E."/>
            <person name="Repin R."/>
            <person name="Schilthuizen M."/>
            <person name="Schranz E."/>
            <person name="Heidstra R."/>
            <person name="Miyata K."/>
            <person name="Fedorova E."/>
            <person name="Kohlen W."/>
            <person name="Bisseling T."/>
            <person name="Smit S."/>
            <person name="Geurts R."/>
        </authorList>
    </citation>
    <scope>NUCLEOTIDE SEQUENCE [LARGE SCALE GENOMIC DNA]</scope>
    <source>
        <strain evidence="2">cv. RG33-2</strain>
    </source>
</reference>
<evidence type="ECO:0000313" key="2">
    <source>
        <dbReference type="Proteomes" id="UP000237000"/>
    </source>
</evidence>
<organism evidence="1 2">
    <name type="scientific">Trema orientale</name>
    <name type="common">Charcoal tree</name>
    <name type="synonym">Celtis orientalis</name>
    <dbReference type="NCBI Taxonomy" id="63057"/>
    <lineage>
        <taxon>Eukaryota</taxon>
        <taxon>Viridiplantae</taxon>
        <taxon>Streptophyta</taxon>
        <taxon>Embryophyta</taxon>
        <taxon>Tracheophyta</taxon>
        <taxon>Spermatophyta</taxon>
        <taxon>Magnoliopsida</taxon>
        <taxon>eudicotyledons</taxon>
        <taxon>Gunneridae</taxon>
        <taxon>Pentapetalae</taxon>
        <taxon>rosids</taxon>
        <taxon>fabids</taxon>
        <taxon>Rosales</taxon>
        <taxon>Cannabaceae</taxon>
        <taxon>Trema</taxon>
    </lineage>
</organism>
<dbReference type="OrthoDB" id="1906820at2759"/>
<dbReference type="AlphaFoldDB" id="A0A2P5AU69"/>
<dbReference type="Proteomes" id="UP000237000">
    <property type="component" value="Unassembled WGS sequence"/>
</dbReference>
<proteinExistence type="predicted"/>
<evidence type="ECO:0000313" key="1">
    <source>
        <dbReference type="EMBL" id="PON40090.1"/>
    </source>
</evidence>
<name>A0A2P5AU69_TREOI</name>
<protein>
    <submittedName>
        <fullName evidence="1">Uncharacterized protein</fullName>
    </submittedName>
</protein>
<dbReference type="EMBL" id="JXTC01000697">
    <property type="protein sequence ID" value="PON40090.1"/>
    <property type="molecule type" value="Genomic_DNA"/>
</dbReference>
<feature type="non-terminal residue" evidence="1">
    <location>
        <position position="1"/>
    </location>
</feature>
<dbReference type="InParanoid" id="A0A2P5AU69"/>
<keyword evidence="2" id="KW-1185">Reference proteome</keyword>